<evidence type="ECO:0000313" key="2">
    <source>
        <dbReference type="Proteomes" id="UP000283269"/>
    </source>
</evidence>
<dbReference type="AlphaFoldDB" id="A0A409X0W2"/>
<protein>
    <submittedName>
        <fullName evidence="1">Uncharacterized protein</fullName>
    </submittedName>
</protein>
<gene>
    <name evidence="1" type="ORF">CVT25_013035</name>
</gene>
<comment type="caution">
    <text evidence="1">The sequence shown here is derived from an EMBL/GenBank/DDBJ whole genome shotgun (WGS) entry which is preliminary data.</text>
</comment>
<keyword evidence="2" id="KW-1185">Reference proteome</keyword>
<dbReference type="EMBL" id="NHYD01002883">
    <property type="protein sequence ID" value="PPQ84371.1"/>
    <property type="molecule type" value="Genomic_DNA"/>
</dbReference>
<organism evidence="1 2">
    <name type="scientific">Psilocybe cyanescens</name>
    <dbReference type="NCBI Taxonomy" id="93625"/>
    <lineage>
        <taxon>Eukaryota</taxon>
        <taxon>Fungi</taxon>
        <taxon>Dikarya</taxon>
        <taxon>Basidiomycota</taxon>
        <taxon>Agaricomycotina</taxon>
        <taxon>Agaricomycetes</taxon>
        <taxon>Agaricomycetidae</taxon>
        <taxon>Agaricales</taxon>
        <taxon>Agaricineae</taxon>
        <taxon>Strophariaceae</taxon>
        <taxon>Psilocybe</taxon>
    </lineage>
</organism>
<accession>A0A409X0W2</accession>
<evidence type="ECO:0000313" key="1">
    <source>
        <dbReference type="EMBL" id="PPQ84371.1"/>
    </source>
</evidence>
<dbReference type="Proteomes" id="UP000283269">
    <property type="component" value="Unassembled WGS sequence"/>
</dbReference>
<dbReference type="InParanoid" id="A0A409X0W2"/>
<sequence length="155" mass="17381">MASFPQQHIGLQSMHPHCPSSAGQEIHLEMNGRHFVLLHDASVRSKSVKANFWKIVTHPNFVETAEELCLQLFGWYAFFVPIQQHASLEVQQVAYEMKNTKKNFKALFTCSPAKAVKMYQAEQLHRGGGRLPKPPSGCSAFMSLELGGHLLTDFA</sequence>
<name>A0A409X0W2_PSICY</name>
<dbReference type="OrthoDB" id="3067335at2759"/>
<proteinExistence type="predicted"/>
<reference evidence="1 2" key="1">
    <citation type="journal article" date="2018" name="Evol. Lett.">
        <title>Horizontal gene cluster transfer increased hallucinogenic mushroom diversity.</title>
        <authorList>
            <person name="Reynolds H.T."/>
            <person name="Vijayakumar V."/>
            <person name="Gluck-Thaler E."/>
            <person name="Korotkin H.B."/>
            <person name="Matheny P.B."/>
            <person name="Slot J.C."/>
        </authorList>
    </citation>
    <scope>NUCLEOTIDE SEQUENCE [LARGE SCALE GENOMIC DNA]</scope>
    <source>
        <strain evidence="1 2">2631</strain>
    </source>
</reference>